<dbReference type="EMBL" id="FNRL01000033">
    <property type="protein sequence ID" value="SEB05349.1"/>
    <property type="molecule type" value="Genomic_DNA"/>
</dbReference>
<keyword evidence="1" id="KW-0732">Signal</keyword>
<sequence>MKRLSFAALFLALVAIIASSCSPKQGVTQDINKAAVKGNWVLTDIKYEGIPDKAKVTVFDEADAKCFIGSQWVLPDNYAMGSYTLSSTENGCNPVTQKIAWSLTKQGGVTMFGFKKLYSGDKAKNVTEGYRVQVTGAGSIMTWRANVNFENTNAAIIYTLQRR</sequence>
<organism evidence="2 3">
    <name type="scientific">Chitinophaga terrae</name>
    <name type="common">ex Kim and Jung 2007</name>
    <dbReference type="NCBI Taxonomy" id="408074"/>
    <lineage>
        <taxon>Bacteria</taxon>
        <taxon>Pseudomonadati</taxon>
        <taxon>Bacteroidota</taxon>
        <taxon>Chitinophagia</taxon>
        <taxon>Chitinophagales</taxon>
        <taxon>Chitinophagaceae</taxon>
        <taxon>Chitinophaga</taxon>
    </lineage>
</organism>
<evidence type="ECO:0000313" key="2">
    <source>
        <dbReference type="EMBL" id="SEB05349.1"/>
    </source>
</evidence>
<dbReference type="Proteomes" id="UP000199656">
    <property type="component" value="Unassembled WGS sequence"/>
</dbReference>
<dbReference type="PROSITE" id="PS51257">
    <property type="entry name" value="PROKAR_LIPOPROTEIN"/>
    <property type="match status" value="1"/>
</dbReference>
<dbReference type="OrthoDB" id="1121756at2"/>
<feature type="signal peptide" evidence="1">
    <location>
        <begin position="1"/>
        <end position="20"/>
    </location>
</feature>
<dbReference type="RefSeq" id="WP_089765261.1">
    <property type="nucleotide sequence ID" value="NZ_BKAT01000054.1"/>
</dbReference>
<protein>
    <submittedName>
        <fullName evidence="2">Lipocalin-like domain-containing protein</fullName>
    </submittedName>
</protein>
<keyword evidence="3" id="KW-1185">Reference proteome</keyword>
<accession>A0A1H4G6Y0</accession>
<feature type="chain" id="PRO_5011650734" evidence="1">
    <location>
        <begin position="21"/>
        <end position="163"/>
    </location>
</feature>
<reference evidence="3" key="1">
    <citation type="submission" date="2016-10" db="EMBL/GenBank/DDBJ databases">
        <authorList>
            <person name="Varghese N."/>
            <person name="Submissions S."/>
        </authorList>
    </citation>
    <scope>NUCLEOTIDE SEQUENCE [LARGE SCALE GENOMIC DNA]</scope>
    <source>
        <strain evidence="3">DSM 23920</strain>
    </source>
</reference>
<name>A0A1H4G6Y0_9BACT</name>
<gene>
    <name evidence="2" type="ORF">SAMN05660909_05005</name>
</gene>
<evidence type="ECO:0000256" key="1">
    <source>
        <dbReference type="SAM" id="SignalP"/>
    </source>
</evidence>
<proteinExistence type="predicted"/>
<dbReference type="STRING" id="408074.SAMN05660909_05005"/>
<evidence type="ECO:0000313" key="3">
    <source>
        <dbReference type="Proteomes" id="UP000199656"/>
    </source>
</evidence>
<dbReference type="AlphaFoldDB" id="A0A1H4G6Y0"/>